<reference evidence="1" key="1">
    <citation type="submission" date="2021-10" db="EMBL/GenBank/DDBJ databases">
        <title>Tropical sea cucumber genome reveals ecological adaptation and Cuvierian tubules defense mechanism.</title>
        <authorList>
            <person name="Chen T."/>
        </authorList>
    </citation>
    <scope>NUCLEOTIDE SEQUENCE</scope>
    <source>
        <strain evidence="1">Nanhai2018</strain>
        <tissue evidence="1">Muscle</tissue>
    </source>
</reference>
<keyword evidence="2" id="KW-1185">Reference proteome</keyword>
<dbReference type="Gene3D" id="3.60.10.10">
    <property type="entry name" value="Endonuclease/exonuclease/phosphatase"/>
    <property type="match status" value="1"/>
</dbReference>
<organism evidence="1 2">
    <name type="scientific">Holothuria leucospilota</name>
    <name type="common">Black long sea cucumber</name>
    <name type="synonym">Mertensiothuria leucospilota</name>
    <dbReference type="NCBI Taxonomy" id="206669"/>
    <lineage>
        <taxon>Eukaryota</taxon>
        <taxon>Metazoa</taxon>
        <taxon>Echinodermata</taxon>
        <taxon>Eleutherozoa</taxon>
        <taxon>Echinozoa</taxon>
        <taxon>Holothuroidea</taxon>
        <taxon>Aspidochirotacea</taxon>
        <taxon>Aspidochirotida</taxon>
        <taxon>Holothuriidae</taxon>
        <taxon>Holothuria</taxon>
    </lineage>
</organism>
<dbReference type="PANTHER" id="PTHR33710:SF71">
    <property type="entry name" value="ENDONUCLEASE_EXONUCLEASE_PHOSPHATASE DOMAIN-CONTAINING PROTEIN"/>
    <property type="match status" value="1"/>
</dbReference>
<accession>A0A9Q1BR38</accession>
<protein>
    <recommendedName>
        <fullName evidence="3">Endonuclease/exonuclease/phosphatase domain-containing protein</fullName>
    </recommendedName>
</protein>
<dbReference type="CDD" id="cd09076">
    <property type="entry name" value="L1-EN"/>
    <property type="match status" value="1"/>
</dbReference>
<dbReference type="EMBL" id="JAIZAY010000013">
    <property type="protein sequence ID" value="KAJ8031256.1"/>
    <property type="molecule type" value="Genomic_DNA"/>
</dbReference>
<evidence type="ECO:0000313" key="2">
    <source>
        <dbReference type="Proteomes" id="UP001152320"/>
    </source>
</evidence>
<dbReference type="AlphaFoldDB" id="A0A9Q1BR38"/>
<gene>
    <name evidence="1" type="ORF">HOLleu_27932</name>
</gene>
<evidence type="ECO:0000313" key="1">
    <source>
        <dbReference type="EMBL" id="KAJ8031256.1"/>
    </source>
</evidence>
<dbReference type="SUPFAM" id="SSF56219">
    <property type="entry name" value="DNase I-like"/>
    <property type="match status" value="1"/>
</dbReference>
<name>A0A9Q1BR38_HOLLE</name>
<evidence type="ECO:0008006" key="3">
    <source>
        <dbReference type="Google" id="ProtNLM"/>
    </source>
</evidence>
<dbReference type="OrthoDB" id="6053896at2759"/>
<proteinExistence type="predicted"/>
<dbReference type="Proteomes" id="UP001152320">
    <property type="component" value="Chromosome 13"/>
</dbReference>
<dbReference type="InterPro" id="IPR036691">
    <property type="entry name" value="Endo/exonu/phosph_ase_sf"/>
</dbReference>
<dbReference type="PANTHER" id="PTHR33710">
    <property type="entry name" value="BNAC02G09200D PROTEIN"/>
    <property type="match status" value="1"/>
</dbReference>
<comment type="caution">
    <text evidence="1">The sequence shown here is derived from an EMBL/GenBank/DDBJ whole genome shotgun (WGS) entry which is preliminary data.</text>
</comment>
<sequence>MPTLHCKIINSVSHLCGRYFILDIELIDKCLTLACIYGSNNDEPYFFSEINRVLHDFRSNIIILGGDFNFVFNIEIDKIGFNPRTNFKGRNEIYSLMKDFDLKDIWRELNHNNFRYTWKSNSDPIIYCRLDYFLISFSLVNTVKSCEILAGLISDHNPITMSFESCFSGRGPGYWKLNVSLLKNADYVQAIKDVISHSLDKYEDLNPHLIWELLKCDIRGASIQYSVRESKKRNSAMQQPEDEIANLELQLSMNPSDASIKEDLAIKRTEFSTLLVIKTKGVIIRTRSRWCLDGERCTKYFVNLERKNYQERCIRKLHVDDLTISEPAEILEAEHKYFSILYGSNNVSSDLIERYFYNYVRYNYSTFI</sequence>